<dbReference type="InterPro" id="IPR036414">
    <property type="entry name" value="YaeB_N_sf"/>
</dbReference>
<organism evidence="5 6">
    <name type="scientific">Salipiger bermudensis (strain DSM 26914 / JCM 13377 / KCTC 12554 / HTCC2601)</name>
    <name type="common">Pelagibaca bermudensis</name>
    <dbReference type="NCBI Taxonomy" id="314265"/>
    <lineage>
        <taxon>Bacteria</taxon>
        <taxon>Pseudomonadati</taxon>
        <taxon>Pseudomonadota</taxon>
        <taxon>Alphaproteobacteria</taxon>
        <taxon>Rhodobacterales</taxon>
        <taxon>Roseobacteraceae</taxon>
        <taxon>Salipiger</taxon>
    </lineage>
</organism>
<comment type="similarity">
    <text evidence="2">Belongs to the tRNA methyltransferase O family.</text>
</comment>
<dbReference type="Gene3D" id="2.40.30.70">
    <property type="entry name" value="YaeB-like"/>
    <property type="match status" value="1"/>
</dbReference>
<feature type="region of interest" description="Disordered" evidence="3">
    <location>
        <begin position="88"/>
        <end position="113"/>
    </location>
</feature>
<dbReference type="InterPro" id="IPR023370">
    <property type="entry name" value="TrmO-like_N"/>
</dbReference>
<name>Q0FQY3_SALBH</name>
<dbReference type="InterPro" id="IPR036413">
    <property type="entry name" value="YaeB-like_sf"/>
</dbReference>
<keyword evidence="1" id="KW-0949">S-adenosyl-L-methionine</keyword>
<dbReference type="Pfam" id="PF01980">
    <property type="entry name" value="TrmO_N"/>
    <property type="match status" value="1"/>
</dbReference>
<dbReference type="GeneID" id="92505895"/>
<evidence type="ECO:0000256" key="1">
    <source>
        <dbReference type="ARBA" id="ARBA00022691"/>
    </source>
</evidence>
<proteinExistence type="inferred from homology"/>
<feature type="region of interest" description="Disordered" evidence="3">
    <location>
        <begin position="1"/>
        <end position="20"/>
    </location>
</feature>
<evidence type="ECO:0000256" key="2">
    <source>
        <dbReference type="ARBA" id="ARBA00033753"/>
    </source>
</evidence>
<protein>
    <recommendedName>
        <fullName evidence="4">TsaA-like domain-containing protein</fullName>
    </recommendedName>
</protein>
<dbReference type="CDD" id="cd09281">
    <property type="entry name" value="UPF0066"/>
    <property type="match status" value="1"/>
</dbReference>
<accession>Q0FQY3</accession>
<dbReference type="PANTHER" id="PTHR12818:SF0">
    <property type="entry name" value="TRNA (ADENINE(37)-N6)-METHYLTRANSFERASE"/>
    <property type="match status" value="1"/>
</dbReference>
<comment type="caution">
    <text evidence="5">The sequence shown here is derived from an EMBL/GenBank/DDBJ whole genome shotgun (WGS) entry which is preliminary data.</text>
</comment>
<dbReference type="Proteomes" id="UP000006230">
    <property type="component" value="Unassembled WGS sequence"/>
</dbReference>
<dbReference type="SUPFAM" id="SSF118196">
    <property type="entry name" value="YaeB-like"/>
    <property type="match status" value="1"/>
</dbReference>
<evidence type="ECO:0000259" key="4">
    <source>
        <dbReference type="PROSITE" id="PS51668"/>
    </source>
</evidence>
<dbReference type="OrthoDB" id="9804309at2"/>
<feature type="domain" description="TsaA-like" evidence="4">
    <location>
        <begin position="24"/>
        <end position="155"/>
    </location>
</feature>
<evidence type="ECO:0000313" key="5">
    <source>
        <dbReference type="EMBL" id="EAU46549.1"/>
    </source>
</evidence>
<evidence type="ECO:0000313" key="6">
    <source>
        <dbReference type="Proteomes" id="UP000006230"/>
    </source>
</evidence>
<dbReference type="HOGENOM" id="CLU_013458_2_0_5"/>
<dbReference type="eggNOG" id="COG1720">
    <property type="taxonomic scope" value="Bacteria"/>
</dbReference>
<dbReference type="PANTHER" id="PTHR12818">
    <property type="entry name" value="TRNA (ADENINE(37)-N6)-METHYLTRANSFERASE"/>
    <property type="match status" value="1"/>
</dbReference>
<sequence length="162" mass="18137">MSDEAEIRPGETTVDLPPADDAQLRFIGRIRTPFLTRADCPRQGDPEEGPECRVELDPRLEPALAGIEGKAWLELLYWLDRSRRDLLTQRPRGSDGPRGTFSLRSPQRPNPIGSSMVRLVRREGPVLVVRGLDCLDGTPVLDLKPARCDQGVQIRAESERET</sequence>
<dbReference type="AlphaFoldDB" id="Q0FQY3"/>
<dbReference type="RefSeq" id="WP_007797987.1">
    <property type="nucleotide sequence ID" value="NZ_DS022276.1"/>
</dbReference>
<keyword evidence="6" id="KW-1185">Reference proteome</keyword>
<dbReference type="STRING" id="314265.R2601_18855"/>
<dbReference type="PROSITE" id="PS51668">
    <property type="entry name" value="TSAA_2"/>
    <property type="match status" value="1"/>
</dbReference>
<dbReference type="NCBIfam" id="TIGR00104">
    <property type="entry name" value="tRNA_TsaA"/>
    <property type="match status" value="1"/>
</dbReference>
<evidence type="ECO:0000256" key="3">
    <source>
        <dbReference type="SAM" id="MobiDB-lite"/>
    </source>
</evidence>
<gene>
    <name evidence="5" type="ORF">R2601_18855</name>
</gene>
<dbReference type="InterPro" id="IPR040372">
    <property type="entry name" value="YaeB-like"/>
</dbReference>
<dbReference type="EMBL" id="AATQ01000013">
    <property type="protein sequence ID" value="EAU46549.1"/>
    <property type="molecule type" value="Genomic_DNA"/>
</dbReference>
<reference evidence="5 6" key="1">
    <citation type="journal article" date="2010" name="J. Bacteriol.">
        <title>Genome sequences of Pelagibaca bermudensis HTCC2601T and Maritimibacter alkaliphilus HTCC2654T, the type strains of two marine Roseobacter genera.</title>
        <authorList>
            <person name="Thrash J.C."/>
            <person name="Cho J.C."/>
            <person name="Ferriera S."/>
            <person name="Johnson J."/>
            <person name="Vergin K.L."/>
            <person name="Giovannoni S.J."/>
        </authorList>
    </citation>
    <scope>NUCLEOTIDE SEQUENCE [LARGE SCALE GENOMIC DNA]</scope>
    <source>
        <strain evidence="6">DSM 26914 / JCM 13377 / KCTC 12554 / HTCC2601</strain>
    </source>
</reference>